<feature type="non-terminal residue" evidence="13">
    <location>
        <position position="1"/>
    </location>
</feature>
<dbReference type="SUPFAM" id="SSF56436">
    <property type="entry name" value="C-type lectin-like"/>
    <property type="match status" value="1"/>
</dbReference>
<dbReference type="GO" id="GO:0005230">
    <property type="term" value="F:extracellular ligand-gated monoatomic ion channel activity"/>
    <property type="evidence" value="ECO:0007669"/>
    <property type="project" value="InterPro"/>
</dbReference>
<accession>A0A8J5K099</accession>
<dbReference type="InterPro" id="IPR023415">
    <property type="entry name" value="LDLR_class-A_CS"/>
</dbReference>
<feature type="disulfide bond" evidence="10">
    <location>
        <begin position="418"/>
        <end position="433"/>
    </location>
</feature>
<dbReference type="InterPro" id="IPR016187">
    <property type="entry name" value="CTDL_fold"/>
</dbReference>
<proteinExistence type="predicted"/>
<dbReference type="InterPro" id="IPR051360">
    <property type="entry name" value="Neuronal_Pentraxin_Related"/>
</dbReference>
<dbReference type="SUPFAM" id="SSF57424">
    <property type="entry name" value="LDL receptor-like module"/>
    <property type="match status" value="1"/>
</dbReference>
<comment type="cofactor">
    <cofactor evidence="1">
        <name>Ca(2+)</name>
        <dbReference type="ChEBI" id="CHEBI:29108"/>
    </cofactor>
</comment>
<keyword evidence="6" id="KW-0106">Calcium</keyword>
<evidence type="ECO:0000256" key="2">
    <source>
        <dbReference type="ARBA" id="ARBA00004370"/>
    </source>
</evidence>
<dbReference type="SMART" id="SM00159">
    <property type="entry name" value="PTX"/>
    <property type="match status" value="1"/>
</dbReference>
<evidence type="ECO:0000259" key="12">
    <source>
        <dbReference type="PROSITE" id="PS51828"/>
    </source>
</evidence>
<dbReference type="AlphaFoldDB" id="A0A8J5K099"/>
<evidence type="ECO:0000256" key="3">
    <source>
        <dbReference type="ARBA" id="ARBA00022723"/>
    </source>
</evidence>
<dbReference type="InterPro" id="IPR036734">
    <property type="entry name" value="Neur_chan_lig-bd_sf"/>
</dbReference>
<dbReference type="InterPro" id="IPR013320">
    <property type="entry name" value="ConA-like_dom_sf"/>
</dbReference>
<dbReference type="Pfam" id="PF00354">
    <property type="entry name" value="Pentaxin"/>
    <property type="match status" value="1"/>
</dbReference>
<dbReference type="Gene3D" id="2.70.170.10">
    <property type="entry name" value="Neurotransmitter-gated ion-channel ligand-binding domain"/>
    <property type="match status" value="1"/>
</dbReference>
<dbReference type="InterPro" id="IPR016186">
    <property type="entry name" value="C-type_lectin-like/link_sf"/>
</dbReference>
<dbReference type="PANTHER" id="PTHR19277">
    <property type="entry name" value="PENTRAXIN"/>
    <property type="match status" value="1"/>
</dbReference>
<dbReference type="Gene3D" id="2.60.120.200">
    <property type="match status" value="1"/>
</dbReference>
<dbReference type="Proteomes" id="UP000747542">
    <property type="component" value="Unassembled WGS sequence"/>
</dbReference>
<dbReference type="Pfam" id="PF00057">
    <property type="entry name" value="Ldl_recept_a"/>
    <property type="match status" value="1"/>
</dbReference>
<dbReference type="PANTHER" id="PTHR19277:SF125">
    <property type="entry name" value="B6"/>
    <property type="match status" value="1"/>
</dbReference>
<dbReference type="InterPro" id="IPR001759">
    <property type="entry name" value="PTX_dom"/>
</dbReference>
<name>A0A8J5K099_HOMAM</name>
<dbReference type="SMART" id="SM00192">
    <property type="entry name" value="LDLa"/>
    <property type="match status" value="1"/>
</dbReference>
<keyword evidence="5" id="KW-0677">Repeat</keyword>
<dbReference type="GO" id="GO:0016020">
    <property type="term" value="C:membrane"/>
    <property type="evidence" value="ECO:0007669"/>
    <property type="project" value="UniProtKB-SubCell"/>
</dbReference>
<protein>
    <submittedName>
        <fullName evidence="13">Neuronal pentraxin receptor-like</fullName>
    </submittedName>
</protein>
<comment type="caution">
    <text evidence="11">Lacks conserved residue(s) required for the propagation of feature annotation.</text>
</comment>
<dbReference type="Gene3D" id="4.10.400.10">
    <property type="entry name" value="Low-density Lipoprotein Receptor"/>
    <property type="match status" value="1"/>
</dbReference>
<keyword evidence="13" id="KW-0675">Receptor</keyword>
<evidence type="ECO:0000313" key="14">
    <source>
        <dbReference type="Proteomes" id="UP000747542"/>
    </source>
</evidence>
<dbReference type="PROSITE" id="PS00236">
    <property type="entry name" value="NEUROTR_ION_CHANNEL"/>
    <property type="match status" value="1"/>
</dbReference>
<dbReference type="Pfam" id="PF02931">
    <property type="entry name" value="Neur_chan_LBD"/>
    <property type="match status" value="1"/>
</dbReference>
<dbReference type="PROSITE" id="PS50068">
    <property type="entry name" value="LDLRA_2"/>
    <property type="match status" value="1"/>
</dbReference>
<evidence type="ECO:0000256" key="9">
    <source>
        <dbReference type="ARBA" id="ARBA00023180"/>
    </source>
</evidence>
<keyword evidence="8 10" id="KW-1015">Disulfide bond</keyword>
<keyword evidence="4" id="KW-0732">Signal</keyword>
<evidence type="ECO:0000256" key="8">
    <source>
        <dbReference type="ARBA" id="ARBA00023157"/>
    </source>
</evidence>
<dbReference type="InterPro" id="IPR002172">
    <property type="entry name" value="LDrepeatLR_classA_rpt"/>
</dbReference>
<dbReference type="Gene3D" id="3.10.100.10">
    <property type="entry name" value="Mannose-Binding Protein A, subunit A"/>
    <property type="match status" value="1"/>
</dbReference>
<comment type="caution">
    <text evidence="13">The sequence shown here is derived from an EMBL/GenBank/DDBJ whole genome shotgun (WGS) entry which is preliminary data.</text>
</comment>
<evidence type="ECO:0000256" key="11">
    <source>
        <dbReference type="PROSITE-ProRule" id="PRU01172"/>
    </source>
</evidence>
<evidence type="ECO:0000256" key="4">
    <source>
        <dbReference type="ARBA" id="ARBA00022729"/>
    </source>
</evidence>
<keyword evidence="7" id="KW-0472">Membrane</keyword>
<feature type="disulfide bond" evidence="10">
    <location>
        <begin position="399"/>
        <end position="411"/>
    </location>
</feature>
<dbReference type="PROSITE" id="PS01209">
    <property type="entry name" value="LDLRA_1"/>
    <property type="match status" value="1"/>
</dbReference>
<organism evidence="13 14">
    <name type="scientific">Homarus americanus</name>
    <name type="common">American lobster</name>
    <dbReference type="NCBI Taxonomy" id="6706"/>
    <lineage>
        <taxon>Eukaryota</taxon>
        <taxon>Metazoa</taxon>
        <taxon>Ecdysozoa</taxon>
        <taxon>Arthropoda</taxon>
        <taxon>Crustacea</taxon>
        <taxon>Multicrustacea</taxon>
        <taxon>Malacostraca</taxon>
        <taxon>Eumalacostraca</taxon>
        <taxon>Eucarida</taxon>
        <taxon>Decapoda</taxon>
        <taxon>Pleocyemata</taxon>
        <taxon>Astacidea</taxon>
        <taxon>Nephropoidea</taxon>
        <taxon>Nephropidae</taxon>
        <taxon>Homarus</taxon>
    </lineage>
</organism>
<evidence type="ECO:0000256" key="7">
    <source>
        <dbReference type="ARBA" id="ARBA00023136"/>
    </source>
</evidence>
<dbReference type="FunFam" id="4.10.400.10:FF:000034">
    <property type="entry name" value="Low-density lipoprotein receptor-related protein 2"/>
    <property type="match status" value="1"/>
</dbReference>
<feature type="domain" description="Pentraxin (PTX)" evidence="12">
    <location>
        <begin position="1"/>
        <end position="186"/>
    </location>
</feature>
<keyword evidence="3" id="KW-0479">Metal-binding</keyword>
<feature type="disulfide bond" evidence="10">
    <location>
        <begin position="406"/>
        <end position="424"/>
    </location>
</feature>
<evidence type="ECO:0000313" key="13">
    <source>
        <dbReference type="EMBL" id="KAG7164999.1"/>
    </source>
</evidence>
<gene>
    <name evidence="13" type="primary">Nptx-L</name>
    <name evidence="13" type="ORF">Hamer_G004736</name>
</gene>
<dbReference type="EMBL" id="JAHLQT010024847">
    <property type="protein sequence ID" value="KAG7164999.1"/>
    <property type="molecule type" value="Genomic_DNA"/>
</dbReference>
<dbReference type="SUPFAM" id="SSF49899">
    <property type="entry name" value="Concanavalin A-like lectins/glucanases"/>
    <property type="match status" value="1"/>
</dbReference>
<keyword evidence="14" id="KW-1185">Reference proteome</keyword>
<evidence type="ECO:0000256" key="6">
    <source>
        <dbReference type="ARBA" id="ARBA00022837"/>
    </source>
</evidence>
<reference evidence="13" key="1">
    <citation type="journal article" date="2021" name="Sci. Adv.">
        <title>The American lobster genome reveals insights on longevity, neural, and immune adaptations.</title>
        <authorList>
            <person name="Polinski J.M."/>
            <person name="Zimin A.V."/>
            <person name="Clark K.F."/>
            <person name="Kohn A.B."/>
            <person name="Sadowski N."/>
            <person name="Timp W."/>
            <person name="Ptitsyn A."/>
            <person name="Khanna P."/>
            <person name="Romanova D.Y."/>
            <person name="Williams P."/>
            <person name="Greenwood S.J."/>
            <person name="Moroz L.L."/>
            <person name="Walt D.R."/>
            <person name="Bodnar A.G."/>
        </authorList>
    </citation>
    <scope>NUCLEOTIDE SEQUENCE</scope>
    <source>
        <strain evidence="13">GMGI-L3</strain>
    </source>
</reference>
<evidence type="ECO:0000256" key="10">
    <source>
        <dbReference type="PROSITE-ProRule" id="PRU00124"/>
    </source>
</evidence>
<dbReference type="InterPro" id="IPR006202">
    <property type="entry name" value="Neur_chan_lig-bd"/>
</dbReference>
<dbReference type="SUPFAM" id="SSF63712">
    <property type="entry name" value="Nicotinic receptor ligand binding domain-like"/>
    <property type="match status" value="1"/>
</dbReference>
<keyword evidence="9" id="KW-0325">Glycoprotein</keyword>
<dbReference type="PROSITE" id="PS51828">
    <property type="entry name" value="PTX_2"/>
    <property type="match status" value="1"/>
</dbReference>
<sequence>MTVCLHIRLLHGSKGVPAVTYATQENDNELLIVLHWHKRTLVVECCHGMVLEYFTLVVKLYVWQHMCVALDLAADGVVILAFNGELNKIIIDQSKITPGGKVEMKGGGRLIIGQEQDSVGGDFDITQAMDGEIADYRFYDVLLTPEELLSFTTCAEGLSALTNQPFLTLDDCRIEIKGPTENQLFLIKKYDSVTICSRLRGTLALPKNAKDNINIIDRFQHFNSRCEDSYVSLYWAGVKGDLSTGQWVQVTSEEPISWHNFSNPSQPVIDQKQCVTVASRIPMYHWWTTPCADFTTSCSLCNFTSRTLLRLRGLCQASLFDRELYLHDYENEQPKFDGVLHSRVVWSNTSWVMVSRLHQKLKAVMHADTPDTYPIGLHNWTISGDKCSKRQVELMLTPCSDEEYTCGDGTCISRDYNCDTYTDCPDQSDELNCEIVIVPKGYSEELFPPSFTNDPLSIQFFINITSVRTFDLASFNVAIDAIWHTKWFDSRLTFANLASNYQTNKVRHWERLWTPELQVTDGTKSLVKGAQVPGDVYVIRRTEPLPDNDQRIIEDHTYSGKNNTLMYKQQDTLEFRCHLDLHLYPFDTQKCYLVFSVRDLTYGQGVLLKEGLGVVFEGERRLLEYKLESEAFTSHTIDGVSALQ</sequence>
<dbReference type="InterPro" id="IPR036055">
    <property type="entry name" value="LDL_receptor-like_sf"/>
</dbReference>
<dbReference type="GO" id="GO:0046872">
    <property type="term" value="F:metal ion binding"/>
    <property type="evidence" value="ECO:0007669"/>
    <property type="project" value="UniProtKB-KW"/>
</dbReference>
<dbReference type="InterPro" id="IPR018000">
    <property type="entry name" value="Neurotransmitter_ion_chnl_CS"/>
</dbReference>
<dbReference type="PRINTS" id="PR00895">
    <property type="entry name" value="PENTAXIN"/>
</dbReference>
<comment type="subcellular location">
    <subcellularLocation>
        <location evidence="2">Membrane</location>
    </subcellularLocation>
</comment>
<evidence type="ECO:0000256" key="1">
    <source>
        <dbReference type="ARBA" id="ARBA00001913"/>
    </source>
</evidence>
<evidence type="ECO:0000256" key="5">
    <source>
        <dbReference type="ARBA" id="ARBA00022737"/>
    </source>
</evidence>
<dbReference type="CDD" id="cd00112">
    <property type="entry name" value="LDLa"/>
    <property type="match status" value="1"/>
</dbReference>